<organism evidence="2">
    <name type="scientific">[Clostridium] nexile</name>
    <dbReference type="NCBI Taxonomy" id="29361"/>
    <lineage>
        <taxon>Bacteria</taxon>
        <taxon>Bacillati</taxon>
        <taxon>Bacillota</taxon>
        <taxon>Clostridia</taxon>
        <taxon>Lachnospirales</taxon>
        <taxon>Lachnospiraceae</taxon>
        <taxon>Tyzzerella</taxon>
    </lineage>
</organism>
<protein>
    <submittedName>
        <fullName evidence="2">Plasmid stabilisation system protein</fullName>
    </submittedName>
</protein>
<gene>
    <name evidence="2" type="ORF">CNLFYP112_00529</name>
</gene>
<keyword evidence="1" id="KW-1277">Toxin-antitoxin system</keyword>
<dbReference type="Gene3D" id="3.30.2310.20">
    <property type="entry name" value="RelE-like"/>
    <property type="match status" value="1"/>
</dbReference>
<dbReference type="Pfam" id="PF05016">
    <property type="entry name" value="ParE_toxin"/>
    <property type="match status" value="1"/>
</dbReference>
<name>A0A6N2VQW6_9FIRM</name>
<accession>A0A6N2VQW6</accession>
<reference evidence="2" key="1">
    <citation type="submission" date="2019-11" db="EMBL/GenBank/DDBJ databases">
        <authorList>
            <person name="Feng L."/>
        </authorList>
    </citation>
    <scope>NUCLEOTIDE SEQUENCE</scope>
    <source>
        <strain evidence="2">CnexileLFYP112</strain>
    </source>
</reference>
<sequence>MTYNLIITETANNALDEIVYYIINKLKNPLAAIDFLNEVQSKYENVCVNPEMYEYVRDQRLAEKGYRKIPVDNYVIFYLVNDEKKEIEIHDVFYCRENYGRFL</sequence>
<proteinExistence type="predicted"/>
<evidence type="ECO:0000313" key="2">
    <source>
        <dbReference type="EMBL" id="VYT32829.1"/>
    </source>
</evidence>
<dbReference type="AlphaFoldDB" id="A0A6N2VQW6"/>
<dbReference type="EMBL" id="CACRTG010000034">
    <property type="protein sequence ID" value="VYT32829.1"/>
    <property type="molecule type" value="Genomic_DNA"/>
</dbReference>
<dbReference type="InterPro" id="IPR007712">
    <property type="entry name" value="RelE/ParE_toxin"/>
</dbReference>
<dbReference type="SUPFAM" id="SSF143011">
    <property type="entry name" value="RelE-like"/>
    <property type="match status" value="1"/>
</dbReference>
<evidence type="ECO:0000256" key="1">
    <source>
        <dbReference type="ARBA" id="ARBA00022649"/>
    </source>
</evidence>
<dbReference type="InterPro" id="IPR035093">
    <property type="entry name" value="RelE/ParE_toxin_dom_sf"/>
</dbReference>